<evidence type="ECO:0000256" key="6">
    <source>
        <dbReference type="ARBA" id="ARBA00023136"/>
    </source>
</evidence>
<feature type="transmembrane region" description="Helical" evidence="7">
    <location>
        <begin position="376"/>
        <end position="395"/>
    </location>
</feature>
<dbReference type="Gene3D" id="2.60.120.10">
    <property type="entry name" value="Jelly Rolls"/>
    <property type="match status" value="1"/>
</dbReference>
<feature type="domain" description="Cyclic nucleotide-binding" evidence="8">
    <location>
        <begin position="455"/>
        <end position="569"/>
    </location>
</feature>
<feature type="transmembrane region" description="Helical" evidence="7">
    <location>
        <begin position="63"/>
        <end position="84"/>
    </location>
</feature>
<accession>A0A146GDC5</accession>
<dbReference type="STRING" id="690879.TSACC_3416"/>
<evidence type="ECO:0000313" key="9">
    <source>
        <dbReference type="EMBL" id="GAT35351.1"/>
    </source>
</evidence>
<sequence length="584" mass="62242">MPHDISLISTISVGFALAFVLGFIANRINLPPLVGYLVAGVLIGPNTPGFVADSVLSSQLAEIGVMLLMFGVGLHFSLADLMAVRRIALPGAIGQIVLATAATAGVFHLLGWAMGPSIIMGLCLSVASTVVLLKALEERNGVATPNGRIAVGWLIVEDLAMVLALVLVPAFAGVLGGHVAEDGGHGTAADGNIFVTLGLTLAKVAAFVVIALLIGPRVMPWVLRQVARTGSRELFTLAVLAIALGLAFGSAKLFGVSYALGAFFAGMVLNESDLSHKAATNSLPLQDAFAVLFFVSVGMLFDPAILWQKPMLVLAVVALILVGKSLAALGIVMVLGYPLSTALMVSASLAQIGEFSFILASLGIAHGIFTQEGMNLVLAGALVSITVNPVVFSVTERACHWVNANPRRKARFEDSRQTRFLALQKELEDARVRAAEKAAAHKTFTPEELAERFPLFSNLTPEQREVLLLHFETRTAQPGDRIIRAGDAPDNVYFISSGEVEVRVADRKIPLTAGDYFGEMALLSGKPRSADVIALDYSKFVTLNQNDFRQFLRRFPEIRQQVAALAAERGEMNEGFFAEGEETK</sequence>
<evidence type="ECO:0000259" key="8">
    <source>
        <dbReference type="PROSITE" id="PS50042"/>
    </source>
</evidence>
<evidence type="ECO:0000313" key="10">
    <source>
        <dbReference type="Proteomes" id="UP000076023"/>
    </source>
</evidence>
<feature type="transmembrane region" description="Helical" evidence="7">
    <location>
        <begin position="33"/>
        <end position="51"/>
    </location>
</feature>
<dbReference type="GO" id="GO:1902600">
    <property type="term" value="P:proton transmembrane transport"/>
    <property type="evidence" value="ECO:0007669"/>
    <property type="project" value="InterPro"/>
</dbReference>
<dbReference type="InParanoid" id="A0A146GDC5"/>
<dbReference type="PANTHER" id="PTHR42751">
    <property type="entry name" value="SODIUM/HYDROGEN EXCHANGER FAMILY/TRKA DOMAIN PROTEIN"/>
    <property type="match status" value="1"/>
</dbReference>
<dbReference type="SUPFAM" id="SSF51206">
    <property type="entry name" value="cAMP-binding domain-like"/>
    <property type="match status" value="1"/>
</dbReference>
<dbReference type="InterPro" id="IPR006153">
    <property type="entry name" value="Cation/H_exchanger_TM"/>
</dbReference>
<feature type="transmembrane region" description="Helical" evidence="7">
    <location>
        <begin position="91"/>
        <end position="112"/>
    </location>
</feature>
<dbReference type="InterPro" id="IPR014710">
    <property type="entry name" value="RmlC-like_jellyroll"/>
</dbReference>
<dbReference type="PROSITE" id="PS50042">
    <property type="entry name" value="CNMP_BINDING_3"/>
    <property type="match status" value="1"/>
</dbReference>
<feature type="transmembrane region" description="Helical" evidence="7">
    <location>
        <begin position="288"/>
        <end position="305"/>
    </location>
</feature>
<comment type="subcellular location">
    <subcellularLocation>
        <location evidence="1">Membrane</location>
        <topology evidence="1">Multi-pass membrane protein</topology>
    </subcellularLocation>
</comment>
<evidence type="ECO:0000256" key="4">
    <source>
        <dbReference type="ARBA" id="ARBA00022692"/>
    </source>
</evidence>
<feature type="transmembrane region" description="Helical" evidence="7">
    <location>
        <begin position="192"/>
        <end position="214"/>
    </location>
</feature>
<protein>
    <submittedName>
        <fullName evidence="9">Monovalent cation:H+ antiporter-2, CPA2 family</fullName>
    </submittedName>
</protein>
<evidence type="ECO:0000256" key="5">
    <source>
        <dbReference type="ARBA" id="ARBA00022989"/>
    </source>
</evidence>
<dbReference type="FunCoup" id="A0A146GDC5">
    <property type="interactions" value="329"/>
</dbReference>
<keyword evidence="6 7" id="KW-0472">Membrane</keyword>
<gene>
    <name evidence="9" type="ORF">TSACC_3416</name>
</gene>
<dbReference type="InterPro" id="IPR018490">
    <property type="entry name" value="cNMP-bd_dom_sf"/>
</dbReference>
<feature type="transmembrane region" description="Helical" evidence="7">
    <location>
        <begin position="349"/>
        <end position="369"/>
    </location>
</feature>
<dbReference type="Proteomes" id="UP000076023">
    <property type="component" value="Unassembled WGS sequence"/>
</dbReference>
<feature type="transmembrane region" description="Helical" evidence="7">
    <location>
        <begin position="118"/>
        <end position="137"/>
    </location>
</feature>
<keyword evidence="10" id="KW-1185">Reference proteome</keyword>
<evidence type="ECO:0000256" key="2">
    <source>
        <dbReference type="ARBA" id="ARBA00005551"/>
    </source>
</evidence>
<dbReference type="EMBL" id="BDCO01000003">
    <property type="protein sequence ID" value="GAT35351.1"/>
    <property type="molecule type" value="Genomic_DNA"/>
</dbReference>
<dbReference type="RefSeq" id="WP_075081169.1">
    <property type="nucleotide sequence ID" value="NZ_BDCO01000003.1"/>
</dbReference>
<dbReference type="SMART" id="SM00100">
    <property type="entry name" value="cNMP"/>
    <property type="match status" value="1"/>
</dbReference>
<feature type="transmembrane region" description="Helical" evidence="7">
    <location>
        <begin position="312"/>
        <end position="337"/>
    </location>
</feature>
<reference evidence="10" key="1">
    <citation type="journal article" date="2017" name="Genome Announc.">
        <title>Draft Genome Sequence of Terrimicrobium sacchariphilum NM-5T, a Facultative Anaerobic Soil Bacterium of the Class Spartobacteria.</title>
        <authorList>
            <person name="Qiu Y.L."/>
            <person name="Tourlousse D.M."/>
            <person name="Matsuura N."/>
            <person name="Ohashi A."/>
            <person name="Sekiguchi Y."/>
        </authorList>
    </citation>
    <scope>NUCLEOTIDE SEQUENCE [LARGE SCALE GENOMIC DNA]</scope>
    <source>
        <strain evidence="10">NM-5</strain>
    </source>
</reference>
<dbReference type="PANTHER" id="PTHR42751:SF1">
    <property type="entry name" value="CATION_PROTON ANTIPORTER YBAL-RELATED"/>
    <property type="match status" value="1"/>
</dbReference>
<feature type="transmembrane region" description="Helical" evidence="7">
    <location>
        <begin position="235"/>
        <end position="268"/>
    </location>
</feature>
<comment type="caution">
    <text evidence="9">The sequence shown here is derived from an EMBL/GenBank/DDBJ whole genome shotgun (WGS) entry which is preliminary data.</text>
</comment>
<keyword evidence="5 7" id="KW-1133">Transmembrane helix</keyword>
<dbReference type="PRINTS" id="PR00103">
    <property type="entry name" value="CAMPKINASE"/>
</dbReference>
<comment type="similarity">
    <text evidence="2">Belongs to the monovalent cation:proton antiporter 2 (CPA2) transporter (TC 2.A.37) family.</text>
</comment>
<dbReference type="CDD" id="cd00038">
    <property type="entry name" value="CAP_ED"/>
    <property type="match status" value="1"/>
</dbReference>
<dbReference type="GO" id="GO:0016020">
    <property type="term" value="C:membrane"/>
    <property type="evidence" value="ECO:0007669"/>
    <property type="project" value="UniProtKB-SubCell"/>
</dbReference>
<dbReference type="AlphaFoldDB" id="A0A146GDC5"/>
<dbReference type="PROSITE" id="PS00889">
    <property type="entry name" value="CNMP_BINDING_2"/>
    <property type="match status" value="1"/>
</dbReference>
<dbReference type="GO" id="GO:0015297">
    <property type="term" value="F:antiporter activity"/>
    <property type="evidence" value="ECO:0007669"/>
    <property type="project" value="InterPro"/>
</dbReference>
<evidence type="ECO:0000256" key="7">
    <source>
        <dbReference type="SAM" id="Phobius"/>
    </source>
</evidence>
<proteinExistence type="inferred from homology"/>
<organism evidence="9 10">
    <name type="scientific">Terrimicrobium sacchariphilum</name>
    <dbReference type="NCBI Taxonomy" id="690879"/>
    <lineage>
        <taxon>Bacteria</taxon>
        <taxon>Pseudomonadati</taxon>
        <taxon>Verrucomicrobiota</taxon>
        <taxon>Terrimicrobiia</taxon>
        <taxon>Terrimicrobiales</taxon>
        <taxon>Terrimicrobiaceae</taxon>
        <taxon>Terrimicrobium</taxon>
    </lineage>
</organism>
<feature type="transmembrane region" description="Helical" evidence="7">
    <location>
        <begin position="149"/>
        <end position="172"/>
    </location>
</feature>
<evidence type="ECO:0000256" key="3">
    <source>
        <dbReference type="ARBA" id="ARBA00022448"/>
    </source>
</evidence>
<keyword evidence="3" id="KW-0813">Transport</keyword>
<feature type="transmembrane region" description="Helical" evidence="7">
    <location>
        <begin position="6"/>
        <end position="26"/>
    </location>
</feature>
<dbReference type="Pfam" id="PF00027">
    <property type="entry name" value="cNMP_binding"/>
    <property type="match status" value="1"/>
</dbReference>
<dbReference type="InterPro" id="IPR018488">
    <property type="entry name" value="cNMP-bd_CS"/>
</dbReference>
<dbReference type="InterPro" id="IPR038770">
    <property type="entry name" value="Na+/solute_symporter_sf"/>
</dbReference>
<dbReference type="Pfam" id="PF00999">
    <property type="entry name" value="Na_H_Exchanger"/>
    <property type="match status" value="1"/>
</dbReference>
<name>A0A146GDC5_TERSA</name>
<dbReference type="OrthoDB" id="9793589at2"/>
<dbReference type="InterPro" id="IPR000595">
    <property type="entry name" value="cNMP-bd_dom"/>
</dbReference>
<keyword evidence="4 7" id="KW-0812">Transmembrane</keyword>
<evidence type="ECO:0000256" key="1">
    <source>
        <dbReference type="ARBA" id="ARBA00004141"/>
    </source>
</evidence>
<dbReference type="Gene3D" id="1.20.1530.20">
    <property type="match status" value="1"/>
</dbReference>